<gene>
    <name evidence="5" type="primary">rlmH</name>
    <name evidence="6" type="ORF">CQA54_00995</name>
</gene>
<evidence type="ECO:0000313" key="7">
    <source>
        <dbReference type="Proteomes" id="UP000256514"/>
    </source>
</evidence>
<keyword evidence="3 5" id="KW-0949">S-adenosyl-L-methionine</keyword>
<feature type="binding site" evidence="5">
    <location>
        <position position="102"/>
    </location>
    <ligand>
        <name>S-adenosyl-L-methionine</name>
        <dbReference type="ChEBI" id="CHEBI:59789"/>
    </ligand>
</feature>
<comment type="function">
    <text evidence="5">Specifically methylates the pseudouridine at position 1915 (m3Psi1915) in 23S rRNA.</text>
</comment>
<dbReference type="HAMAP" id="MF_00658">
    <property type="entry name" value="23SrRNA_methyltr_H"/>
    <property type="match status" value="1"/>
</dbReference>
<organism evidence="6 7">
    <name type="scientific">Helicobacter equorum</name>
    <dbReference type="NCBI Taxonomy" id="361872"/>
    <lineage>
        <taxon>Bacteria</taxon>
        <taxon>Pseudomonadati</taxon>
        <taxon>Campylobacterota</taxon>
        <taxon>Epsilonproteobacteria</taxon>
        <taxon>Campylobacterales</taxon>
        <taxon>Helicobacteraceae</taxon>
        <taxon>Helicobacter</taxon>
    </lineage>
</organism>
<dbReference type="PIRSF" id="PIRSF004505">
    <property type="entry name" value="MT_bac"/>
    <property type="match status" value="1"/>
</dbReference>
<dbReference type="PANTHER" id="PTHR33603:SF1">
    <property type="entry name" value="RIBOSOMAL RNA LARGE SUBUNIT METHYLTRANSFERASE H"/>
    <property type="match status" value="1"/>
</dbReference>
<dbReference type="CDD" id="cd18081">
    <property type="entry name" value="RlmH-like"/>
    <property type="match status" value="1"/>
</dbReference>
<keyword evidence="7" id="KW-1185">Reference proteome</keyword>
<sequence length="152" mass="17174">MKYNLYCISKADSETLVEDFVVKCKAFGARLHIHNIFNNAIAKAQKISAPKAQESYSDAFMPFLKNTASSLCIALHPQAKMLDSHQFAKLIANHQEVNFFIAGAYGFEEKFLHSMQNLSLTPLTLSHKIAKLVLCEQIYRALSIMANHPYHK</sequence>
<dbReference type="GO" id="GO:0070038">
    <property type="term" value="F:rRNA (pseudouridine-N3-)-methyltransferase activity"/>
    <property type="evidence" value="ECO:0007669"/>
    <property type="project" value="UniProtKB-UniRule"/>
</dbReference>
<dbReference type="Pfam" id="PF02590">
    <property type="entry name" value="SPOUT_MTase"/>
    <property type="match status" value="1"/>
</dbReference>
<keyword evidence="1 5" id="KW-0489">Methyltransferase</keyword>
<dbReference type="GO" id="GO:0005737">
    <property type="term" value="C:cytoplasm"/>
    <property type="evidence" value="ECO:0007669"/>
    <property type="project" value="UniProtKB-SubCell"/>
</dbReference>
<keyword evidence="2 5" id="KW-0808">Transferase</keyword>
<accession>A0A3D8IUU3</accession>
<name>A0A3D8IUU3_9HELI</name>
<dbReference type="SUPFAM" id="SSF75217">
    <property type="entry name" value="alpha/beta knot"/>
    <property type="match status" value="1"/>
</dbReference>
<dbReference type="InterPro" id="IPR029028">
    <property type="entry name" value="Alpha/beta_knot_MTases"/>
</dbReference>
<comment type="caution">
    <text evidence="6">The sequence shown here is derived from an EMBL/GenBank/DDBJ whole genome shotgun (WGS) entry which is preliminary data.</text>
</comment>
<keyword evidence="5" id="KW-0963">Cytoplasm</keyword>
<dbReference type="Proteomes" id="UP000256514">
    <property type="component" value="Unassembled WGS sequence"/>
</dbReference>
<reference evidence="6 7" key="1">
    <citation type="submission" date="2018-04" db="EMBL/GenBank/DDBJ databases">
        <title>Novel Campyloabacter and Helicobacter Species and Strains.</title>
        <authorList>
            <person name="Mannion A.J."/>
            <person name="Shen Z."/>
            <person name="Fox J.G."/>
        </authorList>
    </citation>
    <scope>NUCLEOTIDE SEQUENCE [LARGE SCALE GENOMIC DNA]</scope>
    <source>
        <strain evidence="6 7">MIT 12-6600</strain>
    </source>
</reference>
<evidence type="ECO:0000256" key="5">
    <source>
        <dbReference type="HAMAP-Rule" id="MF_00658"/>
    </source>
</evidence>
<dbReference type="AlphaFoldDB" id="A0A3D8IUU3"/>
<keyword evidence="5" id="KW-0698">rRNA processing</keyword>
<dbReference type="RefSeq" id="WP_115570368.1">
    <property type="nucleotide sequence ID" value="NZ_NXLT01000001.1"/>
</dbReference>
<dbReference type="OrthoDB" id="9806643at2"/>
<dbReference type="PANTHER" id="PTHR33603">
    <property type="entry name" value="METHYLTRANSFERASE"/>
    <property type="match status" value="1"/>
</dbReference>
<comment type="similarity">
    <text evidence="4 5">Belongs to the RNA methyltransferase RlmH family.</text>
</comment>
<dbReference type="EMBL" id="NXLT01000001">
    <property type="protein sequence ID" value="RDU68414.1"/>
    <property type="molecule type" value="Genomic_DNA"/>
</dbReference>
<evidence type="ECO:0000256" key="4">
    <source>
        <dbReference type="ARBA" id="ARBA00038303"/>
    </source>
</evidence>
<feature type="binding site" evidence="5">
    <location>
        <position position="75"/>
    </location>
    <ligand>
        <name>S-adenosyl-L-methionine</name>
        <dbReference type="ChEBI" id="CHEBI:59789"/>
    </ligand>
</feature>
<evidence type="ECO:0000313" key="6">
    <source>
        <dbReference type="EMBL" id="RDU68414.1"/>
    </source>
</evidence>
<evidence type="ECO:0000256" key="3">
    <source>
        <dbReference type="ARBA" id="ARBA00022691"/>
    </source>
</evidence>
<dbReference type="EC" id="2.1.1.177" evidence="5"/>
<proteinExistence type="inferred from homology"/>
<dbReference type="Gene3D" id="3.40.1280.10">
    <property type="match status" value="1"/>
</dbReference>
<comment type="subunit">
    <text evidence="5">Homodimer.</text>
</comment>
<dbReference type="InterPro" id="IPR029026">
    <property type="entry name" value="tRNA_m1G_MTases_N"/>
</dbReference>
<comment type="subcellular location">
    <subcellularLocation>
        <location evidence="5">Cytoplasm</location>
    </subcellularLocation>
</comment>
<evidence type="ECO:0000256" key="1">
    <source>
        <dbReference type="ARBA" id="ARBA00022603"/>
    </source>
</evidence>
<dbReference type="InterPro" id="IPR003742">
    <property type="entry name" value="RlmH-like"/>
</dbReference>
<comment type="catalytic activity">
    <reaction evidence="5">
        <text>pseudouridine(1915) in 23S rRNA + S-adenosyl-L-methionine = N(3)-methylpseudouridine(1915) in 23S rRNA + S-adenosyl-L-homocysteine + H(+)</text>
        <dbReference type="Rhea" id="RHEA:42752"/>
        <dbReference type="Rhea" id="RHEA-COMP:10221"/>
        <dbReference type="Rhea" id="RHEA-COMP:10222"/>
        <dbReference type="ChEBI" id="CHEBI:15378"/>
        <dbReference type="ChEBI" id="CHEBI:57856"/>
        <dbReference type="ChEBI" id="CHEBI:59789"/>
        <dbReference type="ChEBI" id="CHEBI:65314"/>
        <dbReference type="ChEBI" id="CHEBI:74486"/>
        <dbReference type="EC" id="2.1.1.177"/>
    </reaction>
</comment>
<evidence type="ECO:0000256" key="2">
    <source>
        <dbReference type="ARBA" id="ARBA00022679"/>
    </source>
</evidence>
<feature type="binding site" evidence="5">
    <location>
        <begin position="120"/>
        <end position="125"/>
    </location>
    <ligand>
        <name>S-adenosyl-L-methionine</name>
        <dbReference type="ChEBI" id="CHEBI:59789"/>
    </ligand>
</feature>
<protein>
    <recommendedName>
        <fullName evidence="5">Ribosomal RNA large subunit methyltransferase H</fullName>
        <ecNumber evidence="5">2.1.1.177</ecNumber>
    </recommendedName>
    <alternativeName>
        <fullName evidence="5">23S rRNA (pseudouridine1915-N3)-methyltransferase</fullName>
    </alternativeName>
    <alternativeName>
        <fullName evidence="5">23S rRNA m3Psi1915 methyltransferase</fullName>
    </alternativeName>
    <alternativeName>
        <fullName evidence="5">rRNA (pseudouridine-N3-)-methyltransferase RlmH</fullName>
    </alternativeName>
</protein>